<proteinExistence type="predicted"/>
<dbReference type="RefSeq" id="XP_018984648.1">
    <property type="nucleotide sequence ID" value="XM_019131796.1"/>
</dbReference>
<dbReference type="EMBL" id="KV454432">
    <property type="protein sequence ID" value="ODQ79320.1"/>
    <property type="molecule type" value="Genomic_DNA"/>
</dbReference>
<accession>A0A1E3QNU5</accession>
<evidence type="ECO:0000313" key="3">
    <source>
        <dbReference type="Proteomes" id="UP000094336"/>
    </source>
</evidence>
<feature type="domain" description="Carbohydrate kinase PfkB" evidence="1">
    <location>
        <begin position="110"/>
        <end position="313"/>
    </location>
</feature>
<dbReference type="SUPFAM" id="SSF53613">
    <property type="entry name" value="Ribokinase-like"/>
    <property type="match status" value="1"/>
</dbReference>
<dbReference type="PANTHER" id="PTHR47098:SF2">
    <property type="entry name" value="PROTEIN MAK32"/>
    <property type="match status" value="1"/>
</dbReference>
<name>A0A1E3QNU5_9ASCO</name>
<protein>
    <recommendedName>
        <fullName evidence="1">Carbohydrate kinase PfkB domain-containing protein</fullName>
    </recommendedName>
</protein>
<reference evidence="3" key="1">
    <citation type="submission" date="2016-05" db="EMBL/GenBank/DDBJ databases">
        <title>Comparative genomics of biotechnologically important yeasts.</title>
        <authorList>
            <consortium name="DOE Joint Genome Institute"/>
            <person name="Riley R."/>
            <person name="Haridas S."/>
            <person name="Wolfe K.H."/>
            <person name="Lopes M.R."/>
            <person name="Hittinger C.T."/>
            <person name="Goker M."/>
            <person name="Salamov A."/>
            <person name="Wisecaver J."/>
            <person name="Long T.M."/>
            <person name="Aerts A.L."/>
            <person name="Barry K."/>
            <person name="Choi C."/>
            <person name="Clum A."/>
            <person name="Coughlan A.Y."/>
            <person name="Deshpande S."/>
            <person name="Douglass A.P."/>
            <person name="Hanson S.J."/>
            <person name="Klenk H.-P."/>
            <person name="Labutti K."/>
            <person name="Lapidus A."/>
            <person name="Lindquist E."/>
            <person name="Lipzen A."/>
            <person name="Meier-Kolthoff J.P."/>
            <person name="Ohm R.A."/>
            <person name="Otillar R.P."/>
            <person name="Pangilinan J."/>
            <person name="Peng Y."/>
            <person name="Rokas A."/>
            <person name="Rosa C.A."/>
            <person name="Scheuner C."/>
            <person name="Sibirny A.A."/>
            <person name="Slot J.C."/>
            <person name="Stielow J.B."/>
            <person name="Sun H."/>
            <person name="Kurtzman C.P."/>
            <person name="Blackwell M."/>
            <person name="Grigoriev I.V."/>
            <person name="Jeffries T.W."/>
        </authorList>
    </citation>
    <scope>NUCLEOTIDE SEQUENCE [LARGE SCALE GENOMIC DNA]</scope>
    <source>
        <strain evidence="3">NRRL Y-12698</strain>
    </source>
</reference>
<dbReference type="InterPro" id="IPR011611">
    <property type="entry name" value="PfkB_dom"/>
</dbReference>
<organism evidence="2 3">
    <name type="scientific">Babjeviella inositovora NRRL Y-12698</name>
    <dbReference type="NCBI Taxonomy" id="984486"/>
    <lineage>
        <taxon>Eukaryota</taxon>
        <taxon>Fungi</taxon>
        <taxon>Dikarya</taxon>
        <taxon>Ascomycota</taxon>
        <taxon>Saccharomycotina</taxon>
        <taxon>Pichiomycetes</taxon>
        <taxon>Serinales incertae sedis</taxon>
        <taxon>Babjeviella</taxon>
    </lineage>
</organism>
<dbReference type="PANTHER" id="PTHR47098">
    <property type="entry name" value="PROTEIN MAK32"/>
    <property type="match status" value="1"/>
</dbReference>
<dbReference type="STRING" id="984486.A0A1E3QNU5"/>
<sequence length="355" mass="39178">MIPPDAIFASMGMFIIDEIHYSEMFHQEPQYDIIGGGGTYGAIGARIFATKDNRTRIGWIVDQGSDFPEHIRTEIDSWCTGVIYRRDNSRLTTRGKNTYTEREKRDFEYMTPKKRIEVVDLLENPSLLKSQTYHLICSSERCLEIIGALKEGRAQYDIPDPVIIWEPVPYDCTPENFAHCCAILDRVDIFSPNAAEAAAYFDKPEPSEPADIEAVADAFLPFLKKKSLYGNGVVLRCGAMGCLVKTSVSKTTSWIPAYHNPQNLDYKVVDPTGGGNTFVGAFAASFIVGKGNWTLSGICGNIASGIAIETIGAPVLSSANGKDIWNGVSLESRISRYIERNPQLTVSAEEVLAIV</sequence>
<dbReference type="InterPro" id="IPR029056">
    <property type="entry name" value="Ribokinase-like"/>
</dbReference>
<dbReference type="GeneID" id="30149649"/>
<dbReference type="Pfam" id="PF00294">
    <property type="entry name" value="PfkB"/>
    <property type="match status" value="1"/>
</dbReference>
<keyword evidence="3" id="KW-1185">Reference proteome</keyword>
<dbReference type="Gene3D" id="3.40.1190.20">
    <property type="match status" value="1"/>
</dbReference>
<gene>
    <name evidence="2" type="ORF">BABINDRAFT_37017</name>
</gene>
<dbReference type="AlphaFoldDB" id="A0A1E3QNU5"/>
<evidence type="ECO:0000259" key="1">
    <source>
        <dbReference type="Pfam" id="PF00294"/>
    </source>
</evidence>
<dbReference type="OrthoDB" id="497927at2759"/>
<evidence type="ECO:0000313" key="2">
    <source>
        <dbReference type="EMBL" id="ODQ79320.1"/>
    </source>
</evidence>
<dbReference type="Proteomes" id="UP000094336">
    <property type="component" value="Unassembled WGS sequence"/>
</dbReference>